<dbReference type="Proteomes" id="UP000324326">
    <property type="component" value="Unassembled WGS sequence"/>
</dbReference>
<gene>
    <name evidence="1" type="ORF">DX927_23525</name>
</gene>
<dbReference type="AlphaFoldDB" id="A0A5M8RGV2"/>
<evidence type="ECO:0000313" key="2">
    <source>
        <dbReference type="Proteomes" id="UP000324326"/>
    </source>
</evidence>
<dbReference type="RefSeq" id="WP_148959169.1">
    <property type="nucleotide sequence ID" value="NZ_QSND01000008.1"/>
</dbReference>
<proteinExistence type="predicted"/>
<accession>A0A5M8RGV2</accession>
<evidence type="ECO:0000313" key="1">
    <source>
        <dbReference type="EMBL" id="KAA6446668.1"/>
    </source>
</evidence>
<reference evidence="1 2" key="1">
    <citation type="submission" date="2018-08" db="EMBL/GenBank/DDBJ databases">
        <title>Bacillus phenotypic plasticity.</title>
        <authorList>
            <person name="Hurtado E."/>
        </authorList>
    </citation>
    <scope>NUCLEOTIDE SEQUENCE [LARGE SCALE GENOMIC DNA]</scope>
    <source>
        <strain evidence="1 2">427</strain>
    </source>
</reference>
<sequence>MKLKIMKCSDDIYWYKDKIGIYFDVLNVGEVAHTVDHESNTALSKAAVLKEDAIIFEDENFHKVQQLFKELDVQLKKICL</sequence>
<organism evidence="1 2">
    <name type="scientific">Bacillus swezeyi</name>
    <dbReference type="NCBI Taxonomy" id="1925020"/>
    <lineage>
        <taxon>Bacteria</taxon>
        <taxon>Bacillati</taxon>
        <taxon>Bacillota</taxon>
        <taxon>Bacilli</taxon>
        <taxon>Bacillales</taxon>
        <taxon>Bacillaceae</taxon>
        <taxon>Bacillus</taxon>
    </lineage>
</organism>
<dbReference type="EMBL" id="QSND01000008">
    <property type="protein sequence ID" value="KAA6446668.1"/>
    <property type="molecule type" value="Genomic_DNA"/>
</dbReference>
<comment type="caution">
    <text evidence="1">The sequence shown here is derived from an EMBL/GenBank/DDBJ whole genome shotgun (WGS) entry which is preliminary data.</text>
</comment>
<protein>
    <submittedName>
        <fullName evidence="1">Uncharacterized protein</fullName>
    </submittedName>
</protein>
<name>A0A5M8RGV2_9BACI</name>